<feature type="domain" description="Glycosyltransferase 2-like" evidence="10">
    <location>
        <begin position="55"/>
        <end position="194"/>
    </location>
</feature>
<dbReference type="Gene3D" id="3.90.550.10">
    <property type="entry name" value="Spore Coat Polysaccharide Biosynthesis Protein SpsA, Chain A"/>
    <property type="match status" value="1"/>
</dbReference>
<dbReference type="PANTHER" id="PTHR43646:SF2">
    <property type="entry name" value="GLYCOSYLTRANSFERASE 2-LIKE DOMAIN-CONTAINING PROTEIN"/>
    <property type="match status" value="1"/>
</dbReference>
<name>A0A3E0WB92_9MICO</name>
<evidence type="ECO:0000259" key="10">
    <source>
        <dbReference type="Pfam" id="PF00535"/>
    </source>
</evidence>
<evidence type="ECO:0000256" key="9">
    <source>
        <dbReference type="ARBA" id="ARBA00040345"/>
    </source>
</evidence>
<comment type="pathway">
    <text evidence="7">Carotenoid biosynthesis; staphyloxanthin biosynthesis; staphyloxanthin from farnesyl diphosphate: step 4/5.</text>
</comment>
<evidence type="ECO:0000256" key="3">
    <source>
        <dbReference type="ARBA" id="ARBA00022676"/>
    </source>
</evidence>
<dbReference type="EMBL" id="NBXE01000019">
    <property type="protein sequence ID" value="RFA27475.1"/>
    <property type="molecule type" value="Genomic_DNA"/>
</dbReference>
<dbReference type="Pfam" id="PF00535">
    <property type="entry name" value="Glycos_transf_2"/>
    <property type="match status" value="1"/>
</dbReference>
<gene>
    <name evidence="11" type="ORF">B7R25_06995</name>
</gene>
<dbReference type="Proteomes" id="UP000257080">
    <property type="component" value="Unassembled WGS sequence"/>
</dbReference>
<keyword evidence="3" id="KW-0328">Glycosyltransferase</keyword>
<dbReference type="AlphaFoldDB" id="A0A3E0WB92"/>
<accession>A0A3E0WB92</accession>
<dbReference type="SUPFAM" id="SSF53448">
    <property type="entry name" value="Nucleotide-diphospho-sugar transferases"/>
    <property type="match status" value="1"/>
</dbReference>
<keyword evidence="2" id="KW-1003">Cell membrane</keyword>
<keyword evidence="4" id="KW-0808">Transferase</keyword>
<dbReference type="PANTHER" id="PTHR43646">
    <property type="entry name" value="GLYCOSYLTRANSFERASE"/>
    <property type="match status" value="1"/>
</dbReference>
<evidence type="ECO:0000256" key="4">
    <source>
        <dbReference type="ARBA" id="ARBA00022679"/>
    </source>
</evidence>
<dbReference type="OrthoDB" id="9777873at2"/>
<comment type="subcellular location">
    <subcellularLocation>
        <location evidence="1">Cell membrane</location>
    </subcellularLocation>
</comment>
<protein>
    <recommendedName>
        <fullName evidence="9">4,4'-diaponeurosporenoate glycosyltransferase</fullName>
    </recommendedName>
</protein>
<sequence>MDADRPPPRRRLRARRVCTGWPIRRRSNGARVTTEQTLPSRGRRRSSGAVDSIAIVIPARNEEELIGRCLGSIDAAVARARATLTDDAPHIVTVVVVDSSHDGTEAIAAGFTGVSVLTIDAQNVGEARRAGIDLALTTVCMLGHRDTSRVWIANTDADSAVPEHWLLTQLDLAEQGADVMVGTVRPDFADLTPAQTAAWLALNPAGEPGGHIHGANLGLRANLYQRVGRFAALTEHEDVDLLARLEAQDARIVSTTTAEVLTSGRQAGRTPGGFAGYLRTELIPPS</sequence>
<comment type="caution">
    <text evidence="11">The sequence shown here is derived from an EMBL/GenBank/DDBJ whole genome shotgun (WGS) entry which is preliminary data.</text>
</comment>
<keyword evidence="5" id="KW-0472">Membrane</keyword>
<evidence type="ECO:0000256" key="1">
    <source>
        <dbReference type="ARBA" id="ARBA00004236"/>
    </source>
</evidence>
<dbReference type="GO" id="GO:0016757">
    <property type="term" value="F:glycosyltransferase activity"/>
    <property type="evidence" value="ECO:0007669"/>
    <property type="project" value="UniProtKB-KW"/>
</dbReference>
<comment type="similarity">
    <text evidence="8">Belongs to the glycosyltransferase 2 family. CrtQ subfamily.</text>
</comment>
<evidence type="ECO:0000313" key="11">
    <source>
        <dbReference type="EMBL" id="RFA27475.1"/>
    </source>
</evidence>
<reference evidence="11 12" key="1">
    <citation type="submission" date="2017-04" db="EMBL/GenBank/DDBJ databases">
        <title>Comparative genome analysis of Subtercola boreus.</title>
        <authorList>
            <person name="Cho Y.-J."/>
            <person name="Cho A."/>
            <person name="Kim O.-S."/>
            <person name="Lee J.-I."/>
        </authorList>
    </citation>
    <scope>NUCLEOTIDE SEQUENCE [LARGE SCALE GENOMIC DNA]</scope>
    <source>
        <strain evidence="11 12">P28004</strain>
    </source>
</reference>
<evidence type="ECO:0000313" key="12">
    <source>
        <dbReference type="Proteomes" id="UP000257080"/>
    </source>
</evidence>
<evidence type="ECO:0000256" key="2">
    <source>
        <dbReference type="ARBA" id="ARBA00022475"/>
    </source>
</evidence>
<evidence type="ECO:0000256" key="8">
    <source>
        <dbReference type="ARBA" id="ARBA00038120"/>
    </source>
</evidence>
<dbReference type="InterPro" id="IPR029044">
    <property type="entry name" value="Nucleotide-diphossugar_trans"/>
</dbReference>
<proteinExistence type="inferred from homology"/>
<comment type="function">
    <text evidence="6">Catalyzes the glycosylation of 4,4'-diaponeurosporenoate, i.e. the esterification of glucose at the C1'' position with the carboxyl group of 4,4'-diaponeurosporenic acid, to form glycosyl-4,4'-diaponeurosporenoate. This is a step in the biosynthesis of staphyloxanthin, an orange pigment present in most staphylococci strains.</text>
</comment>
<evidence type="ECO:0000256" key="7">
    <source>
        <dbReference type="ARBA" id="ARBA00037904"/>
    </source>
</evidence>
<dbReference type="GO" id="GO:0005886">
    <property type="term" value="C:plasma membrane"/>
    <property type="evidence" value="ECO:0007669"/>
    <property type="project" value="UniProtKB-SubCell"/>
</dbReference>
<evidence type="ECO:0000256" key="5">
    <source>
        <dbReference type="ARBA" id="ARBA00023136"/>
    </source>
</evidence>
<evidence type="ECO:0000256" key="6">
    <source>
        <dbReference type="ARBA" id="ARBA00037281"/>
    </source>
</evidence>
<organism evidence="11 12">
    <name type="scientific">Subtercola boreus</name>
    <dbReference type="NCBI Taxonomy" id="120213"/>
    <lineage>
        <taxon>Bacteria</taxon>
        <taxon>Bacillati</taxon>
        <taxon>Actinomycetota</taxon>
        <taxon>Actinomycetes</taxon>
        <taxon>Micrococcales</taxon>
        <taxon>Microbacteriaceae</taxon>
        <taxon>Subtercola</taxon>
    </lineage>
</organism>
<dbReference type="InterPro" id="IPR001173">
    <property type="entry name" value="Glyco_trans_2-like"/>
</dbReference>